<dbReference type="Pfam" id="PF00702">
    <property type="entry name" value="Hydrolase"/>
    <property type="match status" value="1"/>
</dbReference>
<dbReference type="InterPro" id="IPR036412">
    <property type="entry name" value="HAD-like_sf"/>
</dbReference>
<feature type="compositionally biased region" description="Low complexity" evidence="2">
    <location>
        <begin position="1"/>
        <end position="13"/>
    </location>
</feature>
<dbReference type="AlphaFoldDB" id="A0A365H3Z2"/>
<keyword evidence="4" id="KW-1185">Reference proteome</keyword>
<dbReference type="EMBL" id="QLYX01000011">
    <property type="protein sequence ID" value="RAY12943.1"/>
    <property type="molecule type" value="Genomic_DNA"/>
</dbReference>
<reference evidence="3 4" key="1">
    <citation type="submission" date="2018-06" db="EMBL/GenBank/DDBJ databases">
        <title>Actinomadura craniellae sp. nov. isolated from marine sponge Craniella sp.</title>
        <authorList>
            <person name="Li L."/>
            <person name="Xu Q.H."/>
            <person name="Lin H.W."/>
            <person name="Lu Y.H."/>
        </authorList>
    </citation>
    <scope>NUCLEOTIDE SEQUENCE [LARGE SCALE GENOMIC DNA]</scope>
    <source>
        <strain evidence="3 4">LHW63021</strain>
    </source>
</reference>
<proteinExistence type="predicted"/>
<organism evidence="3 4">
    <name type="scientific">Actinomadura craniellae</name>
    <dbReference type="NCBI Taxonomy" id="2231787"/>
    <lineage>
        <taxon>Bacteria</taxon>
        <taxon>Bacillati</taxon>
        <taxon>Actinomycetota</taxon>
        <taxon>Actinomycetes</taxon>
        <taxon>Streptosporangiales</taxon>
        <taxon>Thermomonosporaceae</taxon>
        <taxon>Actinomadura</taxon>
    </lineage>
</organism>
<dbReference type="PANTHER" id="PTHR43316:SF3">
    <property type="entry name" value="HALOACID DEHALOGENASE, TYPE II (AFU_ORTHOLOGUE AFUA_2G07750)-RELATED"/>
    <property type="match status" value="1"/>
</dbReference>
<dbReference type="Gene3D" id="3.40.50.1000">
    <property type="entry name" value="HAD superfamily/HAD-like"/>
    <property type="match status" value="1"/>
</dbReference>
<evidence type="ECO:0000313" key="3">
    <source>
        <dbReference type="EMBL" id="RAY12943.1"/>
    </source>
</evidence>
<evidence type="ECO:0008006" key="5">
    <source>
        <dbReference type="Google" id="ProtNLM"/>
    </source>
</evidence>
<dbReference type="SFLD" id="SFLDG01129">
    <property type="entry name" value="C1.5:_HAD__Beta-PGM__Phosphata"/>
    <property type="match status" value="1"/>
</dbReference>
<dbReference type="GO" id="GO:0016787">
    <property type="term" value="F:hydrolase activity"/>
    <property type="evidence" value="ECO:0007669"/>
    <property type="project" value="UniProtKB-KW"/>
</dbReference>
<keyword evidence="1" id="KW-0378">Hydrolase</keyword>
<evidence type="ECO:0000256" key="1">
    <source>
        <dbReference type="ARBA" id="ARBA00022801"/>
    </source>
</evidence>
<comment type="caution">
    <text evidence="3">The sequence shown here is derived from an EMBL/GenBank/DDBJ whole genome shotgun (WGS) entry which is preliminary data.</text>
</comment>
<dbReference type="InterPro" id="IPR006439">
    <property type="entry name" value="HAD-SF_hydro_IA"/>
</dbReference>
<dbReference type="SFLD" id="SFLDS00003">
    <property type="entry name" value="Haloacid_Dehalogenase"/>
    <property type="match status" value="1"/>
</dbReference>
<feature type="region of interest" description="Disordered" evidence="2">
    <location>
        <begin position="1"/>
        <end position="21"/>
    </location>
</feature>
<dbReference type="SUPFAM" id="SSF56784">
    <property type="entry name" value="HAD-like"/>
    <property type="match status" value="1"/>
</dbReference>
<dbReference type="InterPro" id="IPR051540">
    <property type="entry name" value="S-2-haloacid_dehalogenase"/>
</dbReference>
<sequence length="247" mass="25739">MRSTSRSAANSPASRPPPDRPVDAVVLDLFGTLVAAPTPQERARAAARLAAVAGCDPAAVERYFRATWLVRHDGTLPTPTDLATHLIRAVHGPDQAVGPVTDELLALGQARLRPAPSVVHALESLRGRGLRLGILSDASAEIAAAWPKSPLAALADAAVFSCQAKATKPDQRLYSRIRAELGVPAHRTLYVGDGGGDELHGALAAGMAAVAVRRRGPANALAFGDTDWSGPILDSAEHVPAYLAEQA</sequence>
<protein>
    <recommendedName>
        <fullName evidence="5">HAD family hydrolase</fullName>
    </recommendedName>
</protein>
<evidence type="ECO:0000256" key="2">
    <source>
        <dbReference type="SAM" id="MobiDB-lite"/>
    </source>
</evidence>
<accession>A0A365H3Z2</accession>
<evidence type="ECO:0000313" key="4">
    <source>
        <dbReference type="Proteomes" id="UP000251891"/>
    </source>
</evidence>
<dbReference type="PRINTS" id="PR00413">
    <property type="entry name" value="HADHALOGNASE"/>
</dbReference>
<gene>
    <name evidence="3" type="ORF">DPM19_23330</name>
</gene>
<name>A0A365H3Z2_9ACTN</name>
<dbReference type="Proteomes" id="UP000251891">
    <property type="component" value="Unassembled WGS sequence"/>
</dbReference>
<dbReference type="InterPro" id="IPR023214">
    <property type="entry name" value="HAD_sf"/>
</dbReference>
<dbReference type="PANTHER" id="PTHR43316">
    <property type="entry name" value="HYDROLASE, HALOACID DELAHOGENASE-RELATED"/>
    <property type="match status" value="1"/>
</dbReference>